<organism evidence="1">
    <name type="scientific">Solanum lycopersicum</name>
    <name type="common">Tomato</name>
    <name type="synonym">Lycopersicon esculentum</name>
    <dbReference type="NCBI Taxonomy" id="4081"/>
    <lineage>
        <taxon>Eukaryota</taxon>
        <taxon>Viridiplantae</taxon>
        <taxon>Streptophyta</taxon>
        <taxon>Embryophyta</taxon>
        <taxon>Tracheophyta</taxon>
        <taxon>Spermatophyta</taxon>
        <taxon>Magnoliopsida</taxon>
        <taxon>eudicotyledons</taxon>
        <taxon>Gunneridae</taxon>
        <taxon>Pentapetalae</taxon>
        <taxon>asterids</taxon>
        <taxon>lamiids</taxon>
        <taxon>Solanales</taxon>
        <taxon>Solanaceae</taxon>
        <taxon>Solanoideae</taxon>
        <taxon>Solaneae</taxon>
        <taxon>Solanum</taxon>
        <taxon>Solanum subgen. Lycopersicon</taxon>
    </lineage>
</organism>
<keyword evidence="2" id="KW-1185">Reference proteome</keyword>
<evidence type="ECO:0000313" key="2">
    <source>
        <dbReference type="Proteomes" id="UP000004994"/>
    </source>
</evidence>
<dbReference type="EnsemblPlants" id="Solyc08g028973.1.1">
    <property type="protein sequence ID" value="Solyc08g028973.1.1"/>
    <property type="gene ID" value="Solyc08g028973.1"/>
</dbReference>
<protein>
    <recommendedName>
        <fullName evidence="3">Reverse transcriptase Ty1/copia-type domain-containing protein</fullName>
    </recommendedName>
</protein>
<name>A0A3Q7IH42_SOLLC</name>
<dbReference type="PANTHER" id="PTHR11439">
    <property type="entry name" value="GAG-POL-RELATED RETROTRANSPOSON"/>
    <property type="match status" value="1"/>
</dbReference>
<dbReference type="InParanoid" id="A0A3Q7IH42"/>
<dbReference type="STRING" id="4081.A0A3Q7IH42"/>
<dbReference type="AlphaFoldDB" id="A0A3Q7IH42"/>
<accession>A0A3Q7IH42</accession>
<dbReference type="Gramene" id="Solyc08g028973.1.1">
    <property type="protein sequence ID" value="Solyc08g028973.1.1"/>
    <property type="gene ID" value="Solyc08g028973.1"/>
</dbReference>
<proteinExistence type="predicted"/>
<evidence type="ECO:0008006" key="3">
    <source>
        <dbReference type="Google" id="ProtNLM"/>
    </source>
</evidence>
<dbReference type="Proteomes" id="UP000004994">
    <property type="component" value="Chromosome 8"/>
</dbReference>
<evidence type="ECO:0000313" key="1">
    <source>
        <dbReference type="EnsemblPlants" id="Solyc08g028973.1.1"/>
    </source>
</evidence>
<reference evidence="1" key="1">
    <citation type="journal article" date="2012" name="Nature">
        <title>The tomato genome sequence provides insights into fleshy fruit evolution.</title>
        <authorList>
            <consortium name="Tomato Genome Consortium"/>
        </authorList>
    </citation>
    <scope>NUCLEOTIDE SEQUENCE [LARGE SCALE GENOMIC DNA]</scope>
    <source>
        <strain evidence="1">cv. Heinz 1706</strain>
    </source>
</reference>
<reference evidence="1" key="2">
    <citation type="submission" date="2019-01" db="UniProtKB">
        <authorList>
            <consortium name="EnsemblPlants"/>
        </authorList>
    </citation>
    <scope>IDENTIFICATION</scope>
    <source>
        <strain evidence="1">cv. Heinz 1706</strain>
    </source>
</reference>
<sequence>MHMSKPVSTPLASHFKLSKLQKHQSMDEVEHMSKVPYASAVGSIMYAMVWTRSDIAQSVSVVTRYMENPGKRHWKAIKWILRYFKGALDVGLTFRKSEGDGHVGGILGGAGGLPLALFAGVADALGSADALGAADGLPLDLFAGLGDALGAAADGLPLDLFAGPGDALGATRGFPLELFVECSPSKSDSTLPESRSSTSSNIGFPIVTASEVEGDLGGAVIVEGFLVE</sequence>